<dbReference type="InterPro" id="IPR053142">
    <property type="entry name" value="PchR_regulatory_protein"/>
</dbReference>
<evidence type="ECO:0000256" key="2">
    <source>
        <dbReference type="ARBA" id="ARBA00023125"/>
    </source>
</evidence>
<dbReference type="Gene3D" id="1.10.10.60">
    <property type="entry name" value="Homeodomain-like"/>
    <property type="match status" value="1"/>
</dbReference>
<dbReference type="Pfam" id="PF12833">
    <property type="entry name" value="HTH_18"/>
    <property type="match status" value="1"/>
</dbReference>
<reference evidence="5 6" key="1">
    <citation type="journal article" date="2022" name="Genome Biol. Evol.">
        <title>Host diet, physiology and behaviors set the stage for Lachnospiraceae cladogenesis.</title>
        <authorList>
            <person name="Vera-Ponce De Leon A."/>
            <person name="Schneider M."/>
            <person name="Jahnes B.C."/>
            <person name="Sadowski V."/>
            <person name="Camuy-Velez L.A."/>
            <person name="Duan J."/>
            <person name="Sabree Z.L."/>
        </authorList>
    </citation>
    <scope>NUCLEOTIDE SEQUENCE [LARGE SCALE GENOMIC DNA]</scope>
    <source>
        <strain evidence="5 6">PAL113</strain>
    </source>
</reference>
<dbReference type="PROSITE" id="PS00041">
    <property type="entry name" value="HTH_ARAC_FAMILY_1"/>
    <property type="match status" value="1"/>
</dbReference>
<keyword evidence="1" id="KW-0805">Transcription regulation</keyword>
<gene>
    <name evidence="5" type="ORF">NK125_04725</name>
</gene>
<dbReference type="InterPro" id="IPR018062">
    <property type="entry name" value="HTH_AraC-typ_CS"/>
</dbReference>
<accession>A0ABT1E7C0</accession>
<evidence type="ECO:0000259" key="4">
    <source>
        <dbReference type="PROSITE" id="PS01124"/>
    </source>
</evidence>
<dbReference type="InterPro" id="IPR009057">
    <property type="entry name" value="Homeodomain-like_sf"/>
</dbReference>
<sequence>MYKYEEEQIMKIPMLMFRDYANPPTTNELCQNLGMSKTTLREGFKRLYGTTIYNYYRKEKLSNAKMMLEKSGMTISDVSLHCGYRSLSHFSSMFKEEFGITPLRYRKNYFATMKYEEGE</sequence>
<dbReference type="PROSITE" id="PS01124">
    <property type="entry name" value="HTH_ARAC_FAMILY_2"/>
    <property type="match status" value="1"/>
</dbReference>
<protein>
    <submittedName>
        <fullName evidence="5">AraC family transcriptional regulator</fullName>
    </submittedName>
</protein>
<dbReference type="InterPro" id="IPR018060">
    <property type="entry name" value="HTH_AraC"/>
</dbReference>
<dbReference type="SMART" id="SM00342">
    <property type="entry name" value="HTH_ARAC"/>
    <property type="match status" value="1"/>
</dbReference>
<dbReference type="SUPFAM" id="SSF46689">
    <property type="entry name" value="Homeodomain-like"/>
    <property type="match status" value="2"/>
</dbReference>
<keyword evidence="3" id="KW-0804">Transcription</keyword>
<dbReference type="PANTHER" id="PTHR47893:SF1">
    <property type="entry name" value="REGULATORY PROTEIN PCHR"/>
    <property type="match status" value="1"/>
</dbReference>
<dbReference type="InterPro" id="IPR020449">
    <property type="entry name" value="Tscrpt_reg_AraC-type_HTH"/>
</dbReference>
<dbReference type="EMBL" id="JAMZFW010000005">
    <property type="protein sequence ID" value="MCP1101719.1"/>
    <property type="molecule type" value="Genomic_DNA"/>
</dbReference>
<name>A0ABT1E7C0_9FIRM</name>
<evidence type="ECO:0000256" key="1">
    <source>
        <dbReference type="ARBA" id="ARBA00023015"/>
    </source>
</evidence>
<evidence type="ECO:0000313" key="5">
    <source>
        <dbReference type="EMBL" id="MCP1101719.1"/>
    </source>
</evidence>
<feature type="domain" description="HTH araC/xylS-type" evidence="4">
    <location>
        <begin position="10"/>
        <end position="108"/>
    </location>
</feature>
<evidence type="ECO:0000256" key="3">
    <source>
        <dbReference type="ARBA" id="ARBA00023163"/>
    </source>
</evidence>
<dbReference type="Proteomes" id="UP001523566">
    <property type="component" value="Unassembled WGS sequence"/>
</dbReference>
<evidence type="ECO:0000313" key="6">
    <source>
        <dbReference type="Proteomes" id="UP001523566"/>
    </source>
</evidence>
<comment type="caution">
    <text evidence="5">The sequence shown here is derived from an EMBL/GenBank/DDBJ whole genome shotgun (WGS) entry which is preliminary data.</text>
</comment>
<keyword evidence="6" id="KW-1185">Reference proteome</keyword>
<dbReference type="RefSeq" id="WP_262065508.1">
    <property type="nucleotide sequence ID" value="NZ_JAMXOD010000005.1"/>
</dbReference>
<proteinExistence type="predicted"/>
<dbReference type="PANTHER" id="PTHR47893">
    <property type="entry name" value="REGULATORY PROTEIN PCHR"/>
    <property type="match status" value="1"/>
</dbReference>
<dbReference type="PRINTS" id="PR00032">
    <property type="entry name" value="HTHARAC"/>
</dbReference>
<organism evidence="5 6">
    <name type="scientific">Aequitasia blattaphilus</name>
    <dbReference type="NCBI Taxonomy" id="2949332"/>
    <lineage>
        <taxon>Bacteria</taxon>
        <taxon>Bacillati</taxon>
        <taxon>Bacillota</taxon>
        <taxon>Clostridia</taxon>
        <taxon>Lachnospirales</taxon>
        <taxon>Lachnospiraceae</taxon>
        <taxon>Aequitasia</taxon>
    </lineage>
</organism>
<keyword evidence="2" id="KW-0238">DNA-binding</keyword>